<gene>
    <name evidence="9" type="primary">folK-2</name>
    <name evidence="9" type="ORF">GCM10007391_11770</name>
</gene>
<comment type="caution">
    <text evidence="9">The sequence shown here is derived from an EMBL/GenBank/DDBJ whole genome shotgun (WGS) entry which is preliminary data.</text>
</comment>
<dbReference type="GO" id="GO:0003848">
    <property type="term" value="F:2-amino-4-hydroxy-6-hydroxymethyldihydropteridine diphosphokinase activity"/>
    <property type="evidence" value="ECO:0007669"/>
    <property type="project" value="UniProtKB-EC"/>
</dbReference>
<dbReference type="GO" id="GO:0046656">
    <property type="term" value="P:folic acid biosynthetic process"/>
    <property type="evidence" value="ECO:0007669"/>
    <property type="project" value="UniProtKB-KW"/>
</dbReference>
<dbReference type="EMBL" id="BMXP01000002">
    <property type="protein sequence ID" value="GGW80492.1"/>
    <property type="molecule type" value="Genomic_DNA"/>
</dbReference>
<keyword evidence="5" id="KW-0418">Kinase</keyword>
<keyword evidence="4" id="KW-0547">Nucleotide-binding</keyword>
<keyword evidence="6" id="KW-0067">ATP-binding</keyword>
<dbReference type="AlphaFoldDB" id="A0A918JGN6"/>
<evidence type="ECO:0000256" key="7">
    <source>
        <dbReference type="ARBA" id="ARBA00022909"/>
    </source>
</evidence>
<dbReference type="InterPro" id="IPR035907">
    <property type="entry name" value="Hppk_sf"/>
</dbReference>
<dbReference type="Pfam" id="PF01288">
    <property type="entry name" value="HPPK"/>
    <property type="match status" value="1"/>
</dbReference>
<dbReference type="Proteomes" id="UP000631300">
    <property type="component" value="Unassembled WGS sequence"/>
</dbReference>
<accession>A0A918JGN6</accession>
<dbReference type="GO" id="GO:0016301">
    <property type="term" value="F:kinase activity"/>
    <property type="evidence" value="ECO:0007669"/>
    <property type="project" value="UniProtKB-KW"/>
</dbReference>
<dbReference type="PANTHER" id="PTHR43071:SF2">
    <property type="entry name" value="2-AMINO-4-HYDROXY-6-HYDROXYMETHYLDIHYDROPTERIDINE PYROPHOSPHOKINASE"/>
    <property type="match status" value="1"/>
</dbReference>
<evidence type="ECO:0000313" key="10">
    <source>
        <dbReference type="Proteomes" id="UP000631300"/>
    </source>
</evidence>
<name>A0A918JGN6_9ALTE</name>
<dbReference type="PANTHER" id="PTHR43071">
    <property type="entry name" value="2-AMINO-4-HYDROXY-6-HYDROXYMETHYLDIHYDROPTERIDINE PYROPHOSPHOKINASE"/>
    <property type="match status" value="1"/>
</dbReference>
<evidence type="ECO:0000256" key="5">
    <source>
        <dbReference type="ARBA" id="ARBA00022777"/>
    </source>
</evidence>
<dbReference type="EC" id="2.7.6.3" evidence="2"/>
<evidence type="ECO:0000256" key="2">
    <source>
        <dbReference type="ARBA" id="ARBA00013253"/>
    </source>
</evidence>
<reference evidence="9" key="1">
    <citation type="journal article" date="2014" name="Int. J. Syst. Evol. Microbiol.">
        <title>Complete genome sequence of Corynebacterium casei LMG S-19264T (=DSM 44701T), isolated from a smear-ripened cheese.</title>
        <authorList>
            <consortium name="US DOE Joint Genome Institute (JGI-PGF)"/>
            <person name="Walter F."/>
            <person name="Albersmeier A."/>
            <person name="Kalinowski J."/>
            <person name="Ruckert C."/>
        </authorList>
    </citation>
    <scope>NUCLEOTIDE SEQUENCE</scope>
    <source>
        <strain evidence="9">KCTC 22164</strain>
    </source>
</reference>
<dbReference type="SUPFAM" id="SSF55083">
    <property type="entry name" value="6-hydroxymethyl-7,8-dihydropterin pyrophosphokinase, HPPK"/>
    <property type="match status" value="1"/>
</dbReference>
<evidence type="ECO:0000256" key="1">
    <source>
        <dbReference type="ARBA" id="ARBA00005051"/>
    </source>
</evidence>
<protein>
    <recommendedName>
        <fullName evidence="2">2-amino-4-hydroxy-6-hydroxymethyldihydropteridine diphosphokinase</fullName>
        <ecNumber evidence="2">2.7.6.3</ecNumber>
    </recommendedName>
</protein>
<evidence type="ECO:0000256" key="4">
    <source>
        <dbReference type="ARBA" id="ARBA00022741"/>
    </source>
</evidence>
<reference evidence="9" key="2">
    <citation type="submission" date="2020-09" db="EMBL/GenBank/DDBJ databases">
        <authorList>
            <person name="Sun Q."/>
            <person name="Kim S."/>
        </authorList>
    </citation>
    <scope>NUCLEOTIDE SEQUENCE</scope>
    <source>
        <strain evidence="9">KCTC 22164</strain>
    </source>
</reference>
<evidence type="ECO:0000256" key="3">
    <source>
        <dbReference type="ARBA" id="ARBA00022679"/>
    </source>
</evidence>
<keyword evidence="7" id="KW-0289">Folate biosynthesis</keyword>
<evidence type="ECO:0000313" key="9">
    <source>
        <dbReference type="EMBL" id="GGW80492.1"/>
    </source>
</evidence>
<dbReference type="InterPro" id="IPR000550">
    <property type="entry name" value="Hppk"/>
</dbReference>
<evidence type="ECO:0000256" key="6">
    <source>
        <dbReference type="ARBA" id="ARBA00022840"/>
    </source>
</evidence>
<dbReference type="Gene3D" id="3.30.70.560">
    <property type="entry name" value="7,8-Dihydro-6-hydroxymethylpterin-pyrophosphokinase HPPK"/>
    <property type="match status" value="1"/>
</dbReference>
<keyword evidence="10" id="KW-1185">Reference proteome</keyword>
<dbReference type="RefSeq" id="WP_189404318.1">
    <property type="nucleotide sequence ID" value="NZ_BMXP01000002.1"/>
</dbReference>
<proteinExistence type="predicted"/>
<organism evidence="9 10">
    <name type="scientific">Alteromonas halophila</name>
    <dbReference type="NCBI Taxonomy" id="516698"/>
    <lineage>
        <taxon>Bacteria</taxon>
        <taxon>Pseudomonadati</taxon>
        <taxon>Pseudomonadota</taxon>
        <taxon>Gammaproteobacteria</taxon>
        <taxon>Alteromonadales</taxon>
        <taxon>Alteromonadaceae</taxon>
        <taxon>Alteromonas/Salinimonas group</taxon>
        <taxon>Alteromonas</taxon>
    </lineage>
</organism>
<feature type="domain" description="7,8-dihydro-6-hydroxymethylpterin-pyrophosphokinase" evidence="8">
    <location>
        <begin position="8"/>
        <end position="131"/>
    </location>
</feature>
<dbReference type="GO" id="GO:0005524">
    <property type="term" value="F:ATP binding"/>
    <property type="evidence" value="ECO:0007669"/>
    <property type="project" value="UniProtKB-KW"/>
</dbReference>
<sequence>MSTHEILISVGSNIQRSYHTRQAREALESAFSDIRCSSVYESEAVGFDGDAFYNLVIKAQTSLPLKAVCDVLKRIEADNGRVHGDKKFCSRTLDLDLLTYDDVVTSTPVVLPREEILYNAFVLLPLAELVPTHRHPAKQTTYQQLWDEFDKSRQHLRPVEFSWRAAP</sequence>
<keyword evidence="3" id="KW-0808">Transferase</keyword>
<evidence type="ECO:0000259" key="8">
    <source>
        <dbReference type="Pfam" id="PF01288"/>
    </source>
</evidence>
<dbReference type="NCBIfam" id="TIGR01498">
    <property type="entry name" value="folK"/>
    <property type="match status" value="1"/>
</dbReference>
<comment type="pathway">
    <text evidence="1">Cofactor biosynthesis; tetrahydrofolate biosynthesis; 2-amino-4-hydroxy-6-hydroxymethyl-7,8-dihydropteridine diphosphate from 7,8-dihydroneopterin triphosphate: step 4/4.</text>
</comment>